<feature type="transmembrane region" description="Helical" evidence="1">
    <location>
        <begin position="122"/>
        <end position="139"/>
    </location>
</feature>
<gene>
    <name evidence="2" type="ORF">D5S18_02115</name>
</gene>
<proteinExistence type="predicted"/>
<organism evidence="2 3">
    <name type="scientific">Nocardia panacis</name>
    <dbReference type="NCBI Taxonomy" id="2340916"/>
    <lineage>
        <taxon>Bacteria</taxon>
        <taxon>Bacillati</taxon>
        <taxon>Actinomycetota</taxon>
        <taxon>Actinomycetes</taxon>
        <taxon>Mycobacteriales</taxon>
        <taxon>Nocardiaceae</taxon>
        <taxon>Nocardia</taxon>
    </lineage>
</organism>
<dbReference type="RefSeq" id="WP_120037424.1">
    <property type="nucleotide sequence ID" value="NZ_QZFU01000010.1"/>
</dbReference>
<name>A0A3A4KSA5_9NOCA</name>
<evidence type="ECO:0000313" key="2">
    <source>
        <dbReference type="EMBL" id="RJO79166.1"/>
    </source>
</evidence>
<keyword evidence="3" id="KW-1185">Reference proteome</keyword>
<evidence type="ECO:0000313" key="3">
    <source>
        <dbReference type="Proteomes" id="UP000266677"/>
    </source>
</evidence>
<dbReference type="AlphaFoldDB" id="A0A3A4KSA5"/>
<protein>
    <submittedName>
        <fullName evidence="2">Uncharacterized protein</fullName>
    </submittedName>
</protein>
<sequence length="150" mass="16486">MQEAPTPQQALDIATATTRQAHEAAALPRWEPVVTAALGALASFLLCMLVADGIERPFGWMILIGGIGLGWMYFRLAQRQRRTQRARGIVPLPMVEWKQIMGMLVVILVVPLAGHAVSGSDGGIRIASSIVLSGWIWFMQARPRILSRRT</sequence>
<keyword evidence="1" id="KW-0472">Membrane</keyword>
<feature type="transmembrane region" description="Helical" evidence="1">
    <location>
        <begin position="33"/>
        <end position="51"/>
    </location>
</feature>
<dbReference type="Proteomes" id="UP000266677">
    <property type="component" value="Unassembled WGS sequence"/>
</dbReference>
<keyword evidence="1" id="KW-1133">Transmembrane helix</keyword>
<dbReference type="EMBL" id="QZFU01000010">
    <property type="protein sequence ID" value="RJO79166.1"/>
    <property type="molecule type" value="Genomic_DNA"/>
</dbReference>
<feature type="transmembrane region" description="Helical" evidence="1">
    <location>
        <begin position="57"/>
        <end position="76"/>
    </location>
</feature>
<evidence type="ECO:0000256" key="1">
    <source>
        <dbReference type="SAM" id="Phobius"/>
    </source>
</evidence>
<comment type="caution">
    <text evidence="2">The sequence shown here is derived from an EMBL/GenBank/DDBJ whole genome shotgun (WGS) entry which is preliminary data.</text>
</comment>
<accession>A0A3A4KSA5</accession>
<keyword evidence="1" id="KW-0812">Transmembrane</keyword>
<reference evidence="2 3" key="1">
    <citation type="submission" date="2018-09" db="EMBL/GenBank/DDBJ databases">
        <title>YIM PH21274 draft genome.</title>
        <authorList>
            <person name="Miao C."/>
        </authorList>
    </citation>
    <scope>NUCLEOTIDE SEQUENCE [LARGE SCALE GENOMIC DNA]</scope>
    <source>
        <strain evidence="2 3">YIM PH 21724</strain>
    </source>
</reference>
<feature type="transmembrane region" description="Helical" evidence="1">
    <location>
        <begin position="97"/>
        <end position="116"/>
    </location>
</feature>